<protein>
    <recommendedName>
        <fullName evidence="3">AAA family ATPase</fullName>
    </recommendedName>
</protein>
<accession>A0A6N4RD30</accession>
<reference evidence="1 2" key="1">
    <citation type="journal article" date="2017" name="Nat. Commun.">
        <title>In situ click chemistry generation of cyclooxygenase-2 inhibitors.</title>
        <authorList>
            <person name="Bhardwaj A."/>
            <person name="Kaur J."/>
            <person name="Wuest M."/>
            <person name="Wuest F."/>
        </authorList>
    </citation>
    <scope>NUCLEOTIDE SEQUENCE [LARGE SCALE GENOMIC DNA]</scope>
    <source>
        <strain evidence="1">S2_018_000_R2_106</strain>
    </source>
</reference>
<dbReference type="SUPFAM" id="SSF52540">
    <property type="entry name" value="P-loop containing nucleoside triphosphate hydrolases"/>
    <property type="match status" value="1"/>
</dbReference>
<dbReference type="PANTHER" id="PTHR37816:SF3">
    <property type="entry name" value="MODULATES DNA TOPOLOGY"/>
    <property type="match status" value="1"/>
</dbReference>
<dbReference type="InterPro" id="IPR027417">
    <property type="entry name" value="P-loop_NTPase"/>
</dbReference>
<proteinExistence type="predicted"/>
<organism evidence="1 2">
    <name type="scientific">Blastochloris viridis</name>
    <name type="common">Rhodopseudomonas viridis</name>
    <dbReference type="NCBI Taxonomy" id="1079"/>
    <lineage>
        <taxon>Bacteria</taxon>
        <taxon>Pseudomonadati</taxon>
        <taxon>Pseudomonadota</taxon>
        <taxon>Alphaproteobacteria</taxon>
        <taxon>Hyphomicrobiales</taxon>
        <taxon>Blastochloridaceae</taxon>
        <taxon>Blastochloris</taxon>
    </lineage>
</organism>
<evidence type="ECO:0000313" key="2">
    <source>
        <dbReference type="Proteomes" id="UP000320948"/>
    </source>
</evidence>
<gene>
    <name evidence="1" type="ORF">DI628_04585</name>
</gene>
<dbReference type="PANTHER" id="PTHR37816">
    <property type="entry name" value="YALI0E33011P"/>
    <property type="match status" value="1"/>
</dbReference>
<dbReference type="InterPro" id="IPR052922">
    <property type="entry name" value="Cytidylate_Kinase-2"/>
</dbReference>
<dbReference type="AlphaFoldDB" id="A0A6N4RD30"/>
<dbReference type="Gene3D" id="3.40.50.300">
    <property type="entry name" value="P-loop containing nucleotide triphosphate hydrolases"/>
    <property type="match status" value="1"/>
</dbReference>
<name>A0A6N4RD30_BLAVI</name>
<sequence length="172" mass="19997">MKMKRVLIVGTSGVGKTTLSMQLAKVTGLPVTHLDMLAWTAGWKRRPIGDFERDLDKVLAGERWLVDGNYIASLPQRAEKADTIILIDLPLWQCLVRVFRRWWKNRGQQRHDLPEGCLEPLPWTFLKWVLSAPPRHQQLWKDIAAAHPEITFRHFTSARQVDDYVKGLRHDR</sequence>
<evidence type="ECO:0000313" key="1">
    <source>
        <dbReference type="EMBL" id="TKW61902.1"/>
    </source>
</evidence>
<evidence type="ECO:0008006" key="3">
    <source>
        <dbReference type="Google" id="ProtNLM"/>
    </source>
</evidence>
<dbReference type="Proteomes" id="UP000320948">
    <property type="component" value="Unassembled WGS sequence"/>
</dbReference>
<dbReference type="EMBL" id="VAFM01000001">
    <property type="protein sequence ID" value="TKW61902.1"/>
    <property type="molecule type" value="Genomic_DNA"/>
</dbReference>
<dbReference type="Pfam" id="PF01745">
    <property type="entry name" value="IPT"/>
    <property type="match status" value="1"/>
</dbReference>
<comment type="caution">
    <text evidence="1">The sequence shown here is derived from an EMBL/GenBank/DDBJ whole genome shotgun (WGS) entry which is preliminary data.</text>
</comment>